<dbReference type="InterPro" id="IPR027417">
    <property type="entry name" value="P-loop_NTPase"/>
</dbReference>
<keyword evidence="1" id="KW-0547">Nucleotide-binding</keyword>
<feature type="domain" description="Helicase C-terminal" evidence="6">
    <location>
        <begin position="332"/>
        <end position="497"/>
    </location>
</feature>
<comment type="caution">
    <text evidence="7">The sequence shown here is derived from an EMBL/GenBank/DDBJ whole genome shotgun (WGS) entry which is preliminary data.</text>
</comment>
<dbReference type="InterPro" id="IPR001650">
    <property type="entry name" value="Helicase_C-like"/>
</dbReference>
<gene>
    <name evidence="7" type="ORF">GTP44_19440</name>
</gene>
<dbReference type="InterPro" id="IPR050474">
    <property type="entry name" value="Hel308_SKI2-like"/>
</dbReference>
<evidence type="ECO:0000256" key="3">
    <source>
        <dbReference type="ARBA" id="ARBA00022806"/>
    </source>
</evidence>
<dbReference type="PANTHER" id="PTHR47961">
    <property type="entry name" value="DNA POLYMERASE THETA, PUTATIVE (AFU_ORTHOLOGUE AFUA_1G05260)-RELATED"/>
    <property type="match status" value="1"/>
</dbReference>
<dbReference type="Gene3D" id="3.40.50.300">
    <property type="entry name" value="P-loop containing nucleotide triphosphate hydrolases"/>
    <property type="match status" value="2"/>
</dbReference>
<sequence length="759" mass="86157">MFSVEQVKNSADPHRDISGLLALIHKNGPNSSEILQLVSLYKEFHGEIFSKIEEKIISSMGLFYKVSTPKNLYSFILSGIGDEYKEAFGKTLTPVQASVRWALEENQFISISAPTSAGKSFSIRDFIAQQTGDAVVVVPSRALIAEYINTMRAVFGVDKGVMVSAFVDDVFKKRKLRHIFVLTPERARELFLIKAELNVDVFFFDEAQMSEEPQRGVVFDVLVRRVRKLFPLAKLIFAHPFVENPEAQFKKHGIEESKYARSYNHGAVGKICIFRHANKKDFYFSPFGEGGYLLDNCIKFDGGFEKFAFTNKHSILIYVSKASIYNGKFVAPFQDYIDGFPAVVDADALEMISTIEQMLGADEKEHRSAMVMLLKKGVVIHHGSVPLDVRFLIEDFIRQGHARICFATSTLAQGINMPFDIVWLESMRIIGKTEAERALAFKNLIGRAGRLSEKKKFDYGYVYTKSADLFSQRINETFELSEISVVDKLPTEVQDDSQELVDSIRDDTFDDEHNLPRSKIGRLSEDPIFSACLRILDVVYLTENISDTVVGKDNEPNRLVLISDFKMIFEASLGRELYDGEGAIFEQAIRILLLTLGGKTFREIVGQRFSYISNRDGNRTGGAKFSQKAEKLPDSSIKKKYPFFTNTLAKDVSYDAIVFDTYDYMDQVISFSLSDVFSAAFKIYGEKSKDVRSLKMLELLRFGTNNDTYMLLMRYGFAPEIVAEIAPYILRINEREIVFSPNVKQAPNHIQEIVEWYLP</sequence>
<organism evidence="7 8">
    <name type="scientific">Duganella lactea</name>
    <dbReference type="NCBI Taxonomy" id="2692173"/>
    <lineage>
        <taxon>Bacteria</taxon>
        <taxon>Pseudomonadati</taxon>
        <taxon>Pseudomonadota</taxon>
        <taxon>Betaproteobacteria</taxon>
        <taxon>Burkholderiales</taxon>
        <taxon>Oxalobacteraceae</taxon>
        <taxon>Telluria group</taxon>
        <taxon>Duganella</taxon>
    </lineage>
</organism>
<protein>
    <submittedName>
        <fullName evidence="7">DEAD/DEAH box helicase</fullName>
    </submittedName>
</protein>
<dbReference type="Proteomes" id="UP000474565">
    <property type="component" value="Unassembled WGS sequence"/>
</dbReference>
<keyword evidence="3 7" id="KW-0347">Helicase</keyword>
<dbReference type="SMART" id="SM00487">
    <property type="entry name" value="DEXDc"/>
    <property type="match status" value="1"/>
</dbReference>
<feature type="domain" description="Helicase ATP-binding" evidence="5">
    <location>
        <begin position="100"/>
        <end position="237"/>
    </location>
</feature>
<dbReference type="PROSITE" id="PS51192">
    <property type="entry name" value="HELICASE_ATP_BIND_1"/>
    <property type="match status" value="1"/>
</dbReference>
<dbReference type="GO" id="GO:0016787">
    <property type="term" value="F:hydrolase activity"/>
    <property type="evidence" value="ECO:0007669"/>
    <property type="project" value="UniProtKB-KW"/>
</dbReference>
<evidence type="ECO:0000259" key="6">
    <source>
        <dbReference type="PROSITE" id="PS51194"/>
    </source>
</evidence>
<evidence type="ECO:0000256" key="2">
    <source>
        <dbReference type="ARBA" id="ARBA00022801"/>
    </source>
</evidence>
<dbReference type="EMBL" id="WWCP01000027">
    <property type="protein sequence ID" value="MYM84114.1"/>
    <property type="molecule type" value="Genomic_DNA"/>
</dbReference>
<evidence type="ECO:0000256" key="4">
    <source>
        <dbReference type="ARBA" id="ARBA00022840"/>
    </source>
</evidence>
<dbReference type="GO" id="GO:0004386">
    <property type="term" value="F:helicase activity"/>
    <property type="evidence" value="ECO:0007669"/>
    <property type="project" value="UniProtKB-KW"/>
</dbReference>
<dbReference type="Pfam" id="PF00270">
    <property type="entry name" value="DEAD"/>
    <property type="match status" value="1"/>
</dbReference>
<keyword evidence="2" id="KW-0378">Hydrolase</keyword>
<dbReference type="AlphaFoldDB" id="A0A6L8MN02"/>
<evidence type="ECO:0000313" key="8">
    <source>
        <dbReference type="Proteomes" id="UP000474565"/>
    </source>
</evidence>
<keyword evidence="4" id="KW-0067">ATP-binding</keyword>
<name>A0A6L8MN02_9BURK</name>
<reference evidence="7 8" key="1">
    <citation type="submission" date="2019-12" db="EMBL/GenBank/DDBJ databases">
        <title>Novel species isolated from a subtropical stream in China.</title>
        <authorList>
            <person name="Lu H."/>
        </authorList>
    </citation>
    <scope>NUCLEOTIDE SEQUENCE [LARGE SCALE GENOMIC DNA]</scope>
    <source>
        <strain evidence="7 8">FT50W</strain>
    </source>
</reference>
<evidence type="ECO:0000256" key="1">
    <source>
        <dbReference type="ARBA" id="ARBA00022741"/>
    </source>
</evidence>
<dbReference type="SMART" id="SM00490">
    <property type="entry name" value="HELICc"/>
    <property type="match status" value="1"/>
</dbReference>
<evidence type="ECO:0000313" key="7">
    <source>
        <dbReference type="EMBL" id="MYM84114.1"/>
    </source>
</evidence>
<dbReference type="InterPro" id="IPR014001">
    <property type="entry name" value="Helicase_ATP-bd"/>
</dbReference>
<evidence type="ECO:0000259" key="5">
    <source>
        <dbReference type="PROSITE" id="PS51192"/>
    </source>
</evidence>
<dbReference type="InterPro" id="IPR011545">
    <property type="entry name" value="DEAD/DEAH_box_helicase_dom"/>
</dbReference>
<accession>A0A6L8MN02</accession>
<dbReference type="GO" id="GO:0005524">
    <property type="term" value="F:ATP binding"/>
    <property type="evidence" value="ECO:0007669"/>
    <property type="project" value="UniProtKB-KW"/>
</dbReference>
<proteinExistence type="predicted"/>
<dbReference type="SUPFAM" id="SSF52540">
    <property type="entry name" value="P-loop containing nucleoside triphosphate hydrolases"/>
    <property type="match status" value="1"/>
</dbReference>
<dbReference type="PANTHER" id="PTHR47961:SF8">
    <property type="entry name" value="DEXH-BOX ATP-DEPENDENT RNA HELICASE DEXH15 CHLOROPLASTIC"/>
    <property type="match status" value="1"/>
</dbReference>
<dbReference type="PROSITE" id="PS51194">
    <property type="entry name" value="HELICASE_CTER"/>
    <property type="match status" value="1"/>
</dbReference>
<dbReference type="GO" id="GO:0003676">
    <property type="term" value="F:nucleic acid binding"/>
    <property type="evidence" value="ECO:0007669"/>
    <property type="project" value="InterPro"/>
</dbReference>